<protein>
    <submittedName>
        <fullName evidence="8">NlpC/P60 family protein</fullName>
    </submittedName>
</protein>
<keyword evidence="3" id="KW-0378">Hydrolase</keyword>
<feature type="region of interest" description="Disordered" evidence="5">
    <location>
        <begin position="156"/>
        <end position="182"/>
    </location>
</feature>
<dbReference type="PANTHER" id="PTHR47359:SF3">
    <property type="entry name" value="NLP_P60 DOMAIN-CONTAINING PROTEIN-RELATED"/>
    <property type="match status" value="1"/>
</dbReference>
<keyword evidence="2" id="KW-0645">Protease</keyword>
<dbReference type="Gene3D" id="6.10.250.3150">
    <property type="match status" value="1"/>
</dbReference>
<evidence type="ECO:0000313" key="9">
    <source>
        <dbReference type="Proteomes" id="UP001595858"/>
    </source>
</evidence>
<reference evidence="9" key="1">
    <citation type="journal article" date="2019" name="Int. J. Syst. Evol. Microbiol.">
        <title>The Global Catalogue of Microorganisms (GCM) 10K type strain sequencing project: providing services to taxonomists for standard genome sequencing and annotation.</title>
        <authorList>
            <consortium name="The Broad Institute Genomics Platform"/>
            <consortium name="The Broad Institute Genome Sequencing Center for Infectious Disease"/>
            <person name="Wu L."/>
            <person name="Ma J."/>
        </authorList>
    </citation>
    <scope>NUCLEOTIDE SEQUENCE [LARGE SCALE GENOMIC DNA]</scope>
    <source>
        <strain evidence="9">CGMCC 4.7304</strain>
    </source>
</reference>
<comment type="similarity">
    <text evidence="1">Belongs to the peptidase C40 family.</text>
</comment>
<accession>A0ABV9SJX1</accession>
<keyword evidence="6" id="KW-0732">Signal</keyword>
<evidence type="ECO:0000256" key="5">
    <source>
        <dbReference type="SAM" id="MobiDB-lite"/>
    </source>
</evidence>
<feature type="chain" id="PRO_5047146379" evidence="6">
    <location>
        <begin position="35"/>
        <end position="335"/>
    </location>
</feature>
<evidence type="ECO:0000256" key="6">
    <source>
        <dbReference type="SAM" id="SignalP"/>
    </source>
</evidence>
<feature type="domain" description="NlpC/P60" evidence="7">
    <location>
        <begin position="218"/>
        <end position="335"/>
    </location>
</feature>
<dbReference type="Gene3D" id="3.90.1720.10">
    <property type="entry name" value="endopeptidase domain like (from Nostoc punctiforme)"/>
    <property type="match status" value="1"/>
</dbReference>
<dbReference type="InterPro" id="IPR038765">
    <property type="entry name" value="Papain-like_cys_pep_sf"/>
</dbReference>
<dbReference type="Pfam" id="PF00877">
    <property type="entry name" value="NLPC_P60"/>
    <property type="match status" value="1"/>
</dbReference>
<feature type="signal peptide" evidence="6">
    <location>
        <begin position="1"/>
        <end position="34"/>
    </location>
</feature>
<dbReference type="InterPro" id="IPR000064">
    <property type="entry name" value="NLP_P60_dom"/>
</dbReference>
<gene>
    <name evidence="8" type="ORF">ACFPCZ_05915</name>
</gene>
<dbReference type="PANTHER" id="PTHR47359">
    <property type="entry name" value="PEPTIDOGLYCAN DL-ENDOPEPTIDASE CWLO"/>
    <property type="match status" value="1"/>
</dbReference>
<evidence type="ECO:0000256" key="1">
    <source>
        <dbReference type="ARBA" id="ARBA00007074"/>
    </source>
</evidence>
<keyword evidence="9" id="KW-1185">Reference proteome</keyword>
<name>A0ABV9SJX1_9ACTN</name>
<dbReference type="InterPro" id="IPR051794">
    <property type="entry name" value="PG_Endopeptidase_C40"/>
</dbReference>
<keyword evidence="4" id="KW-0788">Thiol protease</keyword>
<dbReference type="SUPFAM" id="SSF54001">
    <property type="entry name" value="Cysteine proteinases"/>
    <property type="match status" value="1"/>
</dbReference>
<dbReference type="Proteomes" id="UP001595858">
    <property type="component" value="Unassembled WGS sequence"/>
</dbReference>
<evidence type="ECO:0000256" key="2">
    <source>
        <dbReference type="ARBA" id="ARBA00022670"/>
    </source>
</evidence>
<evidence type="ECO:0000256" key="3">
    <source>
        <dbReference type="ARBA" id="ARBA00022801"/>
    </source>
</evidence>
<sequence length="335" mass="35988">MDERHERGSFRRHLATVGFVAAGALILSSSAAVAEPSVDEVRNKIEKLEEEHAELAEKYNQAKEDHDAAKEKLEDLREDKQETQDKIDGMQDDIRGLANAAYTNADFGSPAYLLGSQGPADALEQAADLGYLSENQQQTLVDYNEQKDKLDDLTAEAADTEDKAKDKLDEAEEAKDEAEKKIEKQEDLLSDLTAEQQNAATSGVGGGDSGATYTGSASGSAGVAIDFAYAQIGDSYSMGATGPDVWDCSSLVQAAWAEAGVSLPRTTYDQVNAGTPVSWDSMQPGDLIFFYDGPSHVGLYVGNNMMVHASNPSKPVAEVSLSGYYQSNFHSAVRP</sequence>
<proteinExistence type="inferred from homology"/>
<evidence type="ECO:0000313" key="8">
    <source>
        <dbReference type="EMBL" id="MFC4866162.1"/>
    </source>
</evidence>
<organism evidence="8 9">
    <name type="scientific">Streptomonospora arabica</name>
    <dbReference type="NCBI Taxonomy" id="412417"/>
    <lineage>
        <taxon>Bacteria</taxon>
        <taxon>Bacillati</taxon>
        <taxon>Actinomycetota</taxon>
        <taxon>Actinomycetes</taxon>
        <taxon>Streptosporangiales</taxon>
        <taxon>Nocardiopsidaceae</taxon>
        <taxon>Streptomonospora</taxon>
    </lineage>
</organism>
<comment type="caution">
    <text evidence="8">The sequence shown here is derived from an EMBL/GenBank/DDBJ whole genome shotgun (WGS) entry which is preliminary data.</text>
</comment>
<dbReference type="PROSITE" id="PS51935">
    <property type="entry name" value="NLPC_P60"/>
    <property type="match status" value="1"/>
</dbReference>
<dbReference type="EMBL" id="JBHSIY010000006">
    <property type="protein sequence ID" value="MFC4866162.1"/>
    <property type="molecule type" value="Genomic_DNA"/>
</dbReference>
<feature type="region of interest" description="Disordered" evidence="5">
    <location>
        <begin position="59"/>
        <end position="86"/>
    </location>
</feature>
<evidence type="ECO:0000259" key="7">
    <source>
        <dbReference type="PROSITE" id="PS51935"/>
    </source>
</evidence>
<dbReference type="RefSeq" id="WP_344139417.1">
    <property type="nucleotide sequence ID" value="NZ_BAAAQI010000001.1"/>
</dbReference>
<evidence type="ECO:0000256" key="4">
    <source>
        <dbReference type="ARBA" id="ARBA00022807"/>
    </source>
</evidence>